<evidence type="ECO:0000313" key="1">
    <source>
        <dbReference type="EMBL" id="KAJ8914087.1"/>
    </source>
</evidence>
<evidence type="ECO:0000313" key="2">
    <source>
        <dbReference type="Proteomes" id="UP001159042"/>
    </source>
</evidence>
<organism evidence="1 2">
    <name type="scientific">Exocentrus adspersus</name>
    <dbReference type="NCBI Taxonomy" id="1586481"/>
    <lineage>
        <taxon>Eukaryota</taxon>
        <taxon>Metazoa</taxon>
        <taxon>Ecdysozoa</taxon>
        <taxon>Arthropoda</taxon>
        <taxon>Hexapoda</taxon>
        <taxon>Insecta</taxon>
        <taxon>Pterygota</taxon>
        <taxon>Neoptera</taxon>
        <taxon>Endopterygota</taxon>
        <taxon>Coleoptera</taxon>
        <taxon>Polyphaga</taxon>
        <taxon>Cucujiformia</taxon>
        <taxon>Chrysomeloidea</taxon>
        <taxon>Cerambycidae</taxon>
        <taxon>Lamiinae</taxon>
        <taxon>Acanthocinini</taxon>
        <taxon>Exocentrus</taxon>
    </lineage>
</organism>
<comment type="caution">
    <text evidence="1">The sequence shown here is derived from an EMBL/GenBank/DDBJ whole genome shotgun (WGS) entry which is preliminary data.</text>
</comment>
<feature type="non-terminal residue" evidence="1">
    <location>
        <position position="63"/>
    </location>
</feature>
<gene>
    <name evidence="1" type="ORF">NQ315_014283</name>
</gene>
<keyword evidence="2" id="KW-1185">Reference proteome</keyword>
<dbReference type="Proteomes" id="UP001159042">
    <property type="component" value="Unassembled WGS sequence"/>
</dbReference>
<name>A0AAV8VIE2_9CUCU</name>
<accession>A0AAV8VIE2</accession>
<sequence>MFHPLIRVSNQLVAAPIASDVHVQCYVEASPKAMNHWMRNTGKHFSLGSCLTDMGSYIVLSGS</sequence>
<reference evidence="1 2" key="1">
    <citation type="journal article" date="2023" name="Insect Mol. Biol.">
        <title>Genome sequencing provides insights into the evolution of gene families encoding plant cell wall-degrading enzymes in longhorned beetles.</title>
        <authorList>
            <person name="Shin N.R."/>
            <person name="Okamura Y."/>
            <person name="Kirsch R."/>
            <person name="Pauchet Y."/>
        </authorList>
    </citation>
    <scope>NUCLEOTIDE SEQUENCE [LARGE SCALE GENOMIC DNA]</scope>
    <source>
        <strain evidence="1">EAD_L_NR</strain>
    </source>
</reference>
<dbReference type="AlphaFoldDB" id="A0AAV8VIE2"/>
<dbReference type="EMBL" id="JANEYG010000080">
    <property type="protein sequence ID" value="KAJ8914087.1"/>
    <property type="molecule type" value="Genomic_DNA"/>
</dbReference>
<proteinExistence type="predicted"/>
<protein>
    <submittedName>
        <fullName evidence="1">Uncharacterized protein</fullName>
    </submittedName>
</protein>